<keyword evidence="3" id="KW-0411">Iron-sulfur</keyword>
<dbReference type="HOGENOM" id="CLU_018240_2_0_7"/>
<keyword evidence="6" id="KW-1185">Reference proteome</keyword>
<dbReference type="Proteomes" id="UP000006055">
    <property type="component" value="Chromosome"/>
</dbReference>
<dbReference type="GO" id="GO:0051536">
    <property type="term" value="F:iron-sulfur cluster binding"/>
    <property type="evidence" value="ECO:0007669"/>
    <property type="project" value="UniProtKB-KW"/>
</dbReference>
<dbReference type="Pfam" id="PF12838">
    <property type="entry name" value="Fer4_7"/>
    <property type="match status" value="1"/>
</dbReference>
<dbReference type="InterPro" id="IPR017896">
    <property type="entry name" value="4Fe4S_Fe-S-bd"/>
</dbReference>
<dbReference type="Gene3D" id="3.30.70.20">
    <property type="match status" value="1"/>
</dbReference>
<dbReference type="eggNOG" id="COG4624">
    <property type="taxonomic scope" value="Bacteria"/>
</dbReference>
<keyword evidence="1" id="KW-0479">Metal-binding</keyword>
<protein>
    <submittedName>
        <fullName evidence="5">Hydrogenase, Fe-only</fullName>
    </submittedName>
</protein>
<evidence type="ECO:0000256" key="2">
    <source>
        <dbReference type="ARBA" id="ARBA00023004"/>
    </source>
</evidence>
<organism evidence="5 6">
    <name type="scientific">Desulfomonile tiedjei (strain ATCC 49306 / DSM 6799 / DCB-1)</name>
    <dbReference type="NCBI Taxonomy" id="706587"/>
    <lineage>
        <taxon>Bacteria</taxon>
        <taxon>Pseudomonadati</taxon>
        <taxon>Thermodesulfobacteriota</taxon>
        <taxon>Desulfomonilia</taxon>
        <taxon>Desulfomonilales</taxon>
        <taxon>Desulfomonilaceae</taxon>
        <taxon>Desulfomonile</taxon>
    </lineage>
</organism>
<dbReference type="GO" id="GO:0008901">
    <property type="term" value="F:ferredoxin hydrogenase activity"/>
    <property type="evidence" value="ECO:0007669"/>
    <property type="project" value="InterPro"/>
</dbReference>
<evidence type="ECO:0000256" key="3">
    <source>
        <dbReference type="ARBA" id="ARBA00023014"/>
    </source>
</evidence>
<dbReference type="InterPro" id="IPR050340">
    <property type="entry name" value="Cytosolic_Fe-S_CAF"/>
</dbReference>
<dbReference type="KEGG" id="dti:Desti_5161"/>
<dbReference type="Gene3D" id="3.40.950.10">
    <property type="entry name" value="Fe-only Hydrogenase (Larger Subunit), Chain L, domain 3"/>
    <property type="match status" value="1"/>
</dbReference>
<dbReference type="InterPro" id="IPR004108">
    <property type="entry name" value="Fe_hydrogenase_lsu_C"/>
</dbReference>
<dbReference type="SUPFAM" id="SSF53920">
    <property type="entry name" value="Fe-only hydrogenase"/>
    <property type="match status" value="1"/>
</dbReference>
<dbReference type="SUPFAM" id="SSF54862">
    <property type="entry name" value="4Fe-4S ferredoxins"/>
    <property type="match status" value="1"/>
</dbReference>
<sequence>MREIEKVWTVTNAPGPQDADATYFVQVDQAKCQNCDTCLEYCGTGAIQGAGGKDDAPHTVVHPAACMNCGQCLYHCPYQAIYEGVSFVDEVIAALKDPKRVVVAMPAPAIRYGIAECFGAKPGTYAGGKMFAALRQLGFRYIWDNEFTADLTIFEEGTEFVGRLTGLIKQPLPQFTSCCPAWIKFMETYYPDLFPHLSTAKSPIGMLGPLAKTYGAEKTHTSPANIYTVSIMPCVAKKYEGLRPELAASSYRDIDATITTRELAYMIKKAGIDFNSLPDQEADAVLGTSTGAGTIFAASGGVMEAALRYAYEVVTKKKLDKVDFTAVRGEKNFKEATIKVGDTDVKVAVIWGLANAKPVCDAIRAKKSPYHFIEVMTCPGGCVNGGGQPLPPGTLQSSIMKHLRMVFNRFNGFKRA</sequence>
<keyword evidence="2" id="KW-0408">Iron</keyword>
<dbReference type="InterPro" id="IPR013352">
    <property type="entry name" value="Fe_hydrogenase_subset"/>
</dbReference>
<dbReference type="InterPro" id="IPR017900">
    <property type="entry name" value="4Fe4S_Fe_S_CS"/>
</dbReference>
<accession>I4CDX3</accession>
<dbReference type="OrthoDB" id="9810782at2"/>
<evidence type="ECO:0000256" key="1">
    <source>
        <dbReference type="ARBA" id="ARBA00022723"/>
    </source>
</evidence>
<dbReference type="PANTHER" id="PTHR11615">
    <property type="entry name" value="NITRATE, FORMATE, IRON DEHYDROGENASE"/>
    <property type="match status" value="1"/>
</dbReference>
<dbReference type="NCBIfam" id="TIGR02512">
    <property type="entry name" value="FeFe_hydrog_A"/>
    <property type="match status" value="1"/>
</dbReference>
<feature type="domain" description="4Fe-4S ferredoxin-type" evidence="4">
    <location>
        <begin position="57"/>
        <end position="86"/>
    </location>
</feature>
<dbReference type="Pfam" id="PF02906">
    <property type="entry name" value="Fe_hyd_lg_C"/>
    <property type="match status" value="1"/>
</dbReference>
<dbReference type="PROSITE" id="PS00198">
    <property type="entry name" value="4FE4S_FER_1"/>
    <property type="match status" value="1"/>
</dbReference>
<evidence type="ECO:0000313" key="6">
    <source>
        <dbReference type="Proteomes" id="UP000006055"/>
    </source>
</evidence>
<dbReference type="GO" id="GO:0005506">
    <property type="term" value="F:iron ion binding"/>
    <property type="evidence" value="ECO:0007669"/>
    <property type="project" value="InterPro"/>
</dbReference>
<dbReference type="Gene3D" id="3.40.50.1780">
    <property type="match status" value="1"/>
</dbReference>
<name>I4CDX3_DESTA</name>
<evidence type="ECO:0000259" key="4">
    <source>
        <dbReference type="PROSITE" id="PS51379"/>
    </source>
</evidence>
<gene>
    <name evidence="5" type="ordered locus">Desti_5161</name>
</gene>
<dbReference type="PATRIC" id="fig|706587.4.peg.5836"/>
<dbReference type="PROSITE" id="PS51379">
    <property type="entry name" value="4FE4S_FER_2"/>
    <property type="match status" value="2"/>
</dbReference>
<evidence type="ECO:0000313" key="5">
    <source>
        <dbReference type="EMBL" id="AFM27764.1"/>
    </source>
</evidence>
<dbReference type="STRING" id="706587.Desti_5161"/>
<reference evidence="6" key="1">
    <citation type="submission" date="2012-06" db="EMBL/GenBank/DDBJ databases">
        <title>Complete sequence of chromosome of Desulfomonile tiedjei DSM 6799.</title>
        <authorList>
            <person name="Lucas S."/>
            <person name="Copeland A."/>
            <person name="Lapidus A."/>
            <person name="Glavina del Rio T."/>
            <person name="Dalin E."/>
            <person name="Tice H."/>
            <person name="Bruce D."/>
            <person name="Goodwin L."/>
            <person name="Pitluck S."/>
            <person name="Peters L."/>
            <person name="Ovchinnikova G."/>
            <person name="Zeytun A."/>
            <person name="Lu M."/>
            <person name="Kyrpides N."/>
            <person name="Mavromatis K."/>
            <person name="Ivanova N."/>
            <person name="Brettin T."/>
            <person name="Detter J.C."/>
            <person name="Han C."/>
            <person name="Larimer F."/>
            <person name="Land M."/>
            <person name="Hauser L."/>
            <person name="Markowitz V."/>
            <person name="Cheng J.-F."/>
            <person name="Hugenholtz P."/>
            <person name="Woyke T."/>
            <person name="Wu D."/>
            <person name="Spring S."/>
            <person name="Schroeder M."/>
            <person name="Brambilla E."/>
            <person name="Klenk H.-P."/>
            <person name="Eisen J.A."/>
        </authorList>
    </citation>
    <scope>NUCLEOTIDE SEQUENCE [LARGE SCALE GENOMIC DNA]</scope>
    <source>
        <strain evidence="6">ATCC 49306 / DSM 6799 / DCB-1</strain>
    </source>
</reference>
<dbReference type="AlphaFoldDB" id="I4CDX3"/>
<dbReference type="eggNOG" id="COG1146">
    <property type="taxonomic scope" value="Bacteria"/>
</dbReference>
<dbReference type="InterPro" id="IPR009016">
    <property type="entry name" value="Fe_hydrogenase"/>
</dbReference>
<dbReference type="RefSeq" id="WP_014812866.1">
    <property type="nucleotide sequence ID" value="NC_018025.1"/>
</dbReference>
<dbReference type="EMBL" id="CP003360">
    <property type="protein sequence ID" value="AFM27764.1"/>
    <property type="molecule type" value="Genomic_DNA"/>
</dbReference>
<feature type="domain" description="4Fe-4S ferredoxin-type" evidence="4">
    <location>
        <begin position="23"/>
        <end position="52"/>
    </location>
</feature>
<proteinExistence type="predicted"/>